<reference evidence="1" key="2">
    <citation type="journal article" date="2023" name="IMA Fungus">
        <title>Comparative genomic study of the Penicillium genus elucidates a diverse pangenome and 15 lateral gene transfer events.</title>
        <authorList>
            <person name="Petersen C."/>
            <person name="Sorensen T."/>
            <person name="Nielsen M.R."/>
            <person name="Sondergaard T.E."/>
            <person name="Sorensen J.L."/>
            <person name="Fitzpatrick D.A."/>
            <person name="Frisvad J.C."/>
            <person name="Nielsen K.L."/>
        </authorList>
    </citation>
    <scope>NUCLEOTIDE SEQUENCE</scope>
    <source>
        <strain evidence="1">IBT 30761</strain>
    </source>
</reference>
<dbReference type="AlphaFoldDB" id="A0A9W9EHV2"/>
<organism evidence="1 2">
    <name type="scientific">Penicillium argentinense</name>
    <dbReference type="NCBI Taxonomy" id="1131581"/>
    <lineage>
        <taxon>Eukaryota</taxon>
        <taxon>Fungi</taxon>
        <taxon>Dikarya</taxon>
        <taxon>Ascomycota</taxon>
        <taxon>Pezizomycotina</taxon>
        <taxon>Eurotiomycetes</taxon>
        <taxon>Eurotiomycetidae</taxon>
        <taxon>Eurotiales</taxon>
        <taxon>Aspergillaceae</taxon>
        <taxon>Penicillium</taxon>
    </lineage>
</organism>
<dbReference type="RefSeq" id="XP_056468608.1">
    <property type="nucleotide sequence ID" value="XM_056623620.1"/>
</dbReference>
<evidence type="ECO:0000313" key="2">
    <source>
        <dbReference type="Proteomes" id="UP001149074"/>
    </source>
</evidence>
<dbReference type="Proteomes" id="UP001149074">
    <property type="component" value="Unassembled WGS sequence"/>
</dbReference>
<protein>
    <submittedName>
        <fullName evidence="1">Uncharacterized protein</fullName>
    </submittedName>
</protein>
<reference evidence="1" key="1">
    <citation type="submission" date="2022-11" db="EMBL/GenBank/DDBJ databases">
        <authorList>
            <person name="Petersen C."/>
        </authorList>
    </citation>
    <scope>NUCLEOTIDE SEQUENCE</scope>
    <source>
        <strain evidence="1">IBT 30761</strain>
    </source>
</reference>
<gene>
    <name evidence="1" type="ORF">N7532_011129</name>
</gene>
<proteinExistence type="predicted"/>
<dbReference type="EMBL" id="JAPQKI010000011">
    <property type="protein sequence ID" value="KAJ5082086.1"/>
    <property type="molecule type" value="Genomic_DNA"/>
</dbReference>
<keyword evidence="2" id="KW-1185">Reference proteome</keyword>
<name>A0A9W9EHV2_9EURO</name>
<dbReference type="GeneID" id="81362599"/>
<evidence type="ECO:0000313" key="1">
    <source>
        <dbReference type="EMBL" id="KAJ5082086.1"/>
    </source>
</evidence>
<sequence length="236" mass="26222">MIVQLPAAMVDKLAEGKKPSQAYAIIMGLNQVSRVIQCVSAAVMYSHVRVVFNKHGRHSLFLRTLRKNVVLRDFCRTLEFEIDHCEGHRRCPEGDRFTQSQVPVPSNAGGLDVAGDPVRVQAPAELTYLNLGNTVNKNSLKLSRVVRNPNVFRSGYLAAPQGADQPPIRGEVALCAKEGIGPFTTLLLRNFQHGPEMLEAFSKWAKMLKVVEVEFAPGALETIFNQVFEDRGLKRL</sequence>
<accession>A0A9W9EHV2</accession>
<comment type="caution">
    <text evidence="1">The sequence shown here is derived from an EMBL/GenBank/DDBJ whole genome shotgun (WGS) entry which is preliminary data.</text>
</comment>